<evidence type="ECO:0000259" key="2">
    <source>
        <dbReference type="Pfam" id="PF13472"/>
    </source>
</evidence>
<dbReference type="Pfam" id="PF13472">
    <property type="entry name" value="Lipase_GDSL_2"/>
    <property type="match status" value="1"/>
</dbReference>
<evidence type="ECO:0000313" key="3">
    <source>
        <dbReference type="EMBL" id="KAL2287122.1"/>
    </source>
</evidence>
<feature type="chain" id="PRO_5045557679" description="SGNH hydrolase-type esterase domain-containing protein" evidence="1">
    <location>
        <begin position="19"/>
        <end position="215"/>
    </location>
</feature>
<keyword evidence="4" id="KW-1185">Reference proteome</keyword>
<dbReference type="Proteomes" id="UP001600888">
    <property type="component" value="Unassembled WGS sequence"/>
</dbReference>
<dbReference type="InterPro" id="IPR036514">
    <property type="entry name" value="SGNH_hydro_sf"/>
</dbReference>
<dbReference type="EMBL" id="JBAWTH010000021">
    <property type="protein sequence ID" value="KAL2287122.1"/>
    <property type="molecule type" value="Genomic_DNA"/>
</dbReference>
<dbReference type="SUPFAM" id="SSF52266">
    <property type="entry name" value="SGNH hydrolase"/>
    <property type="match status" value="1"/>
</dbReference>
<name>A0ABR4EXD5_9PEZI</name>
<feature type="signal peptide" evidence="1">
    <location>
        <begin position="1"/>
        <end position="18"/>
    </location>
</feature>
<dbReference type="InterPro" id="IPR051532">
    <property type="entry name" value="Ester_Hydrolysis_Enzymes"/>
</dbReference>
<gene>
    <name evidence="3" type="ORF">FJTKL_06123</name>
</gene>
<comment type="caution">
    <text evidence="3">The sequence shown here is derived from an EMBL/GenBank/DDBJ whole genome shotgun (WGS) entry which is preliminary data.</text>
</comment>
<protein>
    <recommendedName>
        <fullName evidence="2">SGNH hydrolase-type esterase domain-containing protein</fullName>
    </recommendedName>
</protein>
<dbReference type="PANTHER" id="PTHR30383:SF19">
    <property type="entry name" value="FIBRONECTIN TYPE-III DOMAIN-CONTAINING PROTEIN"/>
    <property type="match status" value="1"/>
</dbReference>
<feature type="domain" description="SGNH hydrolase-type esterase" evidence="2">
    <location>
        <begin position="10"/>
        <end position="185"/>
    </location>
</feature>
<proteinExistence type="predicted"/>
<evidence type="ECO:0000256" key="1">
    <source>
        <dbReference type="SAM" id="SignalP"/>
    </source>
</evidence>
<reference evidence="3 4" key="1">
    <citation type="submission" date="2024-03" db="EMBL/GenBank/DDBJ databases">
        <title>A high-quality draft genome sequence of Diaporthe vaccinii, a causative agent of upright dieback and viscid rot disease in cranberry plants.</title>
        <authorList>
            <person name="Sarrasin M."/>
            <person name="Lang B.F."/>
            <person name="Burger G."/>
        </authorList>
    </citation>
    <scope>NUCLEOTIDE SEQUENCE [LARGE SCALE GENOMIC DNA]</scope>
    <source>
        <strain evidence="3 4">IS7</strain>
    </source>
</reference>
<dbReference type="CDD" id="cd00229">
    <property type="entry name" value="SGNH_hydrolase"/>
    <property type="match status" value="1"/>
</dbReference>
<sequence>MSPKKIRILFLGASLVAGYSSMGAVYHPFSQNVVKMLGTIMPDTEIETVVDGVPGDLVTRGKFRERMQKQFQEGQKPFDWTVVLGATNDLAYNIPGEEILAAFKEIWNIPLAHGSKVLALTVPGASIDSRLNDSLVERRNNLNKMIKEHKADNFYVFDLHDALPCDADNIKYWDDAIHFTPEGYTLIGDKVGVALMGIMVAETATAFSATIMLHS</sequence>
<keyword evidence="1" id="KW-0732">Signal</keyword>
<evidence type="ECO:0000313" key="4">
    <source>
        <dbReference type="Proteomes" id="UP001600888"/>
    </source>
</evidence>
<dbReference type="PANTHER" id="PTHR30383">
    <property type="entry name" value="THIOESTERASE 1/PROTEASE 1/LYSOPHOSPHOLIPASE L1"/>
    <property type="match status" value="1"/>
</dbReference>
<accession>A0ABR4EXD5</accession>
<organism evidence="3 4">
    <name type="scientific">Diaporthe vaccinii</name>
    <dbReference type="NCBI Taxonomy" id="105482"/>
    <lineage>
        <taxon>Eukaryota</taxon>
        <taxon>Fungi</taxon>
        <taxon>Dikarya</taxon>
        <taxon>Ascomycota</taxon>
        <taxon>Pezizomycotina</taxon>
        <taxon>Sordariomycetes</taxon>
        <taxon>Sordariomycetidae</taxon>
        <taxon>Diaporthales</taxon>
        <taxon>Diaporthaceae</taxon>
        <taxon>Diaporthe</taxon>
        <taxon>Diaporthe eres species complex</taxon>
    </lineage>
</organism>
<dbReference type="InterPro" id="IPR013830">
    <property type="entry name" value="SGNH_hydro"/>
</dbReference>
<dbReference type="Gene3D" id="3.40.50.1110">
    <property type="entry name" value="SGNH hydrolase"/>
    <property type="match status" value="1"/>
</dbReference>